<dbReference type="Proteomes" id="UP001519460">
    <property type="component" value="Unassembled WGS sequence"/>
</dbReference>
<dbReference type="EMBL" id="JACVVK020000008">
    <property type="protein sequence ID" value="KAK7505929.1"/>
    <property type="molecule type" value="Genomic_DNA"/>
</dbReference>
<protein>
    <submittedName>
        <fullName evidence="2">Uncharacterized protein</fullName>
    </submittedName>
</protein>
<keyword evidence="3" id="KW-1185">Reference proteome</keyword>
<proteinExistence type="predicted"/>
<evidence type="ECO:0000256" key="1">
    <source>
        <dbReference type="SAM" id="MobiDB-lite"/>
    </source>
</evidence>
<accession>A0ABD0M3J9</accession>
<reference evidence="2 3" key="1">
    <citation type="journal article" date="2023" name="Sci. Data">
        <title>Genome assembly of the Korean intertidal mud-creeper Batillaria attramentaria.</title>
        <authorList>
            <person name="Patra A.K."/>
            <person name="Ho P.T."/>
            <person name="Jun S."/>
            <person name="Lee S.J."/>
            <person name="Kim Y."/>
            <person name="Won Y.J."/>
        </authorList>
    </citation>
    <scope>NUCLEOTIDE SEQUENCE [LARGE SCALE GENOMIC DNA]</scope>
    <source>
        <strain evidence="2">Wonlab-2016</strain>
    </source>
</reference>
<evidence type="ECO:0000313" key="2">
    <source>
        <dbReference type="EMBL" id="KAK7505929.1"/>
    </source>
</evidence>
<dbReference type="AlphaFoldDB" id="A0ABD0M3J9"/>
<feature type="region of interest" description="Disordered" evidence="1">
    <location>
        <begin position="1"/>
        <end position="34"/>
    </location>
</feature>
<gene>
    <name evidence="2" type="ORF">BaRGS_00002651</name>
</gene>
<name>A0ABD0M3J9_9CAEN</name>
<sequence>MTHIKPKPPPRLQTPPTSLLRPELHNPVQPQNTTLKQNSQAFDKALGSCMICETFKRPPAPQSHRVSSRGLDDGQITQELVPLRIPNSAITTGQKLYEYKLIPWVSEVLLEL</sequence>
<evidence type="ECO:0000313" key="3">
    <source>
        <dbReference type="Proteomes" id="UP001519460"/>
    </source>
</evidence>
<organism evidence="2 3">
    <name type="scientific">Batillaria attramentaria</name>
    <dbReference type="NCBI Taxonomy" id="370345"/>
    <lineage>
        <taxon>Eukaryota</taxon>
        <taxon>Metazoa</taxon>
        <taxon>Spiralia</taxon>
        <taxon>Lophotrochozoa</taxon>
        <taxon>Mollusca</taxon>
        <taxon>Gastropoda</taxon>
        <taxon>Caenogastropoda</taxon>
        <taxon>Sorbeoconcha</taxon>
        <taxon>Cerithioidea</taxon>
        <taxon>Batillariidae</taxon>
        <taxon>Batillaria</taxon>
    </lineage>
</organism>
<comment type="caution">
    <text evidence="2">The sequence shown here is derived from an EMBL/GenBank/DDBJ whole genome shotgun (WGS) entry which is preliminary data.</text>
</comment>